<evidence type="ECO:0000256" key="1">
    <source>
        <dbReference type="SAM" id="Phobius"/>
    </source>
</evidence>
<reference evidence="2 3" key="1">
    <citation type="submission" date="2009-02" db="EMBL/GenBank/DDBJ databases">
        <title>Sequencing of the draft genome and assembly of Dethiobacter alkaliphilus AHT 1.</title>
        <authorList>
            <consortium name="US DOE Joint Genome Institute (JGI-PGF)"/>
            <person name="Lucas S."/>
            <person name="Copeland A."/>
            <person name="Lapidus A."/>
            <person name="Glavina del Rio T."/>
            <person name="Dalin E."/>
            <person name="Tice H."/>
            <person name="Bruce D."/>
            <person name="Goodwin L."/>
            <person name="Pitluck S."/>
            <person name="Larimer F."/>
            <person name="Land M.L."/>
            <person name="Hauser L."/>
            <person name="Muyzer G."/>
        </authorList>
    </citation>
    <scope>NUCLEOTIDE SEQUENCE [LARGE SCALE GENOMIC DNA]</scope>
    <source>
        <strain evidence="2 3">AHT 1</strain>
    </source>
</reference>
<evidence type="ECO:0008006" key="4">
    <source>
        <dbReference type="Google" id="ProtNLM"/>
    </source>
</evidence>
<keyword evidence="1" id="KW-0812">Transmembrane</keyword>
<dbReference type="Proteomes" id="UP000006443">
    <property type="component" value="Unassembled WGS sequence"/>
</dbReference>
<proteinExistence type="predicted"/>
<dbReference type="STRING" id="555088.DealDRAFT_0084"/>
<sequence>MKTYLALGIKFAMTLFAAAVAALISGLTDWWLILLVGLVGAIVNFIIGDMVILPGFGNIVATIGDGITSALLAYVIIIRQWAGVSVLLFAISFGILVMIGEYFFHRYLKGKKLSTNPLE</sequence>
<keyword evidence="1" id="KW-1133">Transmembrane helix</keyword>
<dbReference type="InterPro" id="IPR019649">
    <property type="entry name" value="DUF2512"/>
</dbReference>
<feature type="transmembrane region" description="Helical" evidence="1">
    <location>
        <begin position="31"/>
        <end position="52"/>
    </location>
</feature>
<keyword evidence="3" id="KW-1185">Reference proteome</keyword>
<name>C0GC75_DETAL</name>
<evidence type="ECO:0000313" key="3">
    <source>
        <dbReference type="Proteomes" id="UP000006443"/>
    </source>
</evidence>
<accession>C0GC75</accession>
<dbReference type="RefSeq" id="WP_008513795.1">
    <property type="nucleotide sequence ID" value="NZ_ACJM01000001.1"/>
</dbReference>
<protein>
    <recommendedName>
        <fullName evidence="4">DUF2512 family protein</fullName>
    </recommendedName>
</protein>
<gene>
    <name evidence="2" type="ORF">DealDRAFT_0084</name>
</gene>
<dbReference type="Pfam" id="PF10710">
    <property type="entry name" value="DUF2512"/>
    <property type="match status" value="1"/>
</dbReference>
<evidence type="ECO:0000313" key="2">
    <source>
        <dbReference type="EMBL" id="EEG78810.1"/>
    </source>
</evidence>
<comment type="caution">
    <text evidence="2">The sequence shown here is derived from an EMBL/GenBank/DDBJ whole genome shotgun (WGS) entry which is preliminary data.</text>
</comment>
<dbReference type="EMBL" id="ACJM01000001">
    <property type="protein sequence ID" value="EEG78810.1"/>
    <property type="molecule type" value="Genomic_DNA"/>
</dbReference>
<dbReference type="eggNOG" id="ENOG50335W1">
    <property type="taxonomic scope" value="Bacteria"/>
</dbReference>
<keyword evidence="1" id="KW-0472">Membrane</keyword>
<dbReference type="OrthoDB" id="2111682at2"/>
<feature type="transmembrane region" description="Helical" evidence="1">
    <location>
        <begin position="59"/>
        <end position="78"/>
    </location>
</feature>
<feature type="transmembrane region" description="Helical" evidence="1">
    <location>
        <begin position="84"/>
        <end position="104"/>
    </location>
</feature>
<dbReference type="AlphaFoldDB" id="C0GC75"/>
<organism evidence="2 3">
    <name type="scientific">Dethiobacter alkaliphilus AHT 1</name>
    <dbReference type="NCBI Taxonomy" id="555088"/>
    <lineage>
        <taxon>Bacteria</taxon>
        <taxon>Bacillati</taxon>
        <taxon>Bacillota</taxon>
        <taxon>Dethiobacteria</taxon>
        <taxon>Dethiobacterales</taxon>
        <taxon>Dethiobacteraceae</taxon>
        <taxon>Dethiobacter</taxon>
    </lineage>
</organism>